<feature type="transmembrane region" description="Helical" evidence="1">
    <location>
        <begin position="6"/>
        <end position="24"/>
    </location>
</feature>
<dbReference type="EMBL" id="GBXM01050025">
    <property type="protein sequence ID" value="JAH58552.1"/>
    <property type="molecule type" value="Transcribed_RNA"/>
</dbReference>
<reference evidence="2" key="1">
    <citation type="submission" date="2014-11" db="EMBL/GenBank/DDBJ databases">
        <authorList>
            <person name="Amaro Gonzalez C."/>
        </authorList>
    </citation>
    <scope>NUCLEOTIDE SEQUENCE</scope>
</reference>
<name>A0A0E9VY03_ANGAN</name>
<protein>
    <submittedName>
        <fullName evidence="2">Uncharacterized protein</fullName>
    </submittedName>
</protein>
<organism evidence="2">
    <name type="scientific">Anguilla anguilla</name>
    <name type="common">European freshwater eel</name>
    <name type="synonym">Muraena anguilla</name>
    <dbReference type="NCBI Taxonomy" id="7936"/>
    <lineage>
        <taxon>Eukaryota</taxon>
        <taxon>Metazoa</taxon>
        <taxon>Chordata</taxon>
        <taxon>Craniata</taxon>
        <taxon>Vertebrata</taxon>
        <taxon>Euteleostomi</taxon>
        <taxon>Actinopterygii</taxon>
        <taxon>Neopterygii</taxon>
        <taxon>Teleostei</taxon>
        <taxon>Anguilliformes</taxon>
        <taxon>Anguillidae</taxon>
        <taxon>Anguilla</taxon>
    </lineage>
</organism>
<keyword evidence="1" id="KW-0812">Transmembrane</keyword>
<dbReference type="AlphaFoldDB" id="A0A0E9VY03"/>
<dbReference type="EMBL" id="GBXM01025656">
    <property type="protein sequence ID" value="JAH82921.1"/>
    <property type="molecule type" value="Transcribed_RNA"/>
</dbReference>
<evidence type="ECO:0000256" key="1">
    <source>
        <dbReference type="SAM" id="Phobius"/>
    </source>
</evidence>
<accession>A0A0E9VY03</accession>
<keyword evidence="1" id="KW-1133">Transmembrane helix</keyword>
<dbReference type="EMBL" id="GBXM01025296">
    <property type="protein sequence ID" value="JAH83281.1"/>
    <property type="molecule type" value="Transcribed_RNA"/>
</dbReference>
<keyword evidence="1" id="KW-0472">Membrane</keyword>
<proteinExistence type="predicted"/>
<sequence length="44" mass="5257">MGGHDHMFRMIRVSFIYIISFLRIKCKTVIDFISFSFKKLSVFP</sequence>
<reference evidence="2" key="2">
    <citation type="journal article" date="2015" name="Fish Shellfish Immunol.">
        <title>Early steps in the European eel (Anguilla anguilla)-Vibrio vulnificus interaction in the gills: Role of the RtxA13 toxin.</title>
        <authorList>
            <person name="Callol A."/>
            <person name="Pajuelo D."/>
            <person name="Ebbesson L."/>
            <person name="Teles M."/>
            <person name="MacKenzie S."/>
            <person name="Amaro C."/>
        </authorList>
    </citation>
    <scope>NUCLEOTIDE SEQUENCE</scope>
</reference>
<evidence type="ECO:0000313" key="2">
    <source>
        <dbReference type="EMBL" id="JAH82921.1"/>
    </source>
</evidence>